<dbReference type="EMBL" id="UZAE01003699">
    <property type="protein sequence ID" value="VDO00693.1"/>
    <property type="molecule type" value="Genomic_DNA"/>
</dbReference>
<dbReference type="WBParaSite" id="HNAJ_0000483501-mRNA-1">
    <property type="protein sequence ID" value="HNAJ_0000483501-mRNA-1"/>
    <property type="gene ID" value="HNAJ_0000483501"/>
</dbReference>
<dbReference type="Proteomes" id="UP000278807">
    <property type="component" value="Unassembled WGS sequence"/>
</dbReference>
<dbReference type="AlphaFoldDB" id="A0A0R3TCP6"/>
<reference evidence="3" key="1">
    <citation type="submission" date="2017-02" db="UniProtKB">
        <authorList>
            <consortium name="WormBaseParasite"/>
        </authorList>
    </citation>
    <scope>IDENTIFICATION</scope>
</reference>
<evidence type="ECO:0000313" key="3">
    <source>
        <dbReference type="WBParaSite" id="HNAJ_0000483501-mRNA-1"/>
    </source>
</evidence>
<gene>
    <name evidence="1" type="ORF">HNAJ_LOCUS4833</name>
</gene>
<evidence type="ECO:0000313" key="2">
    <source>
        <dbReference type="Proteomes" id="UP000278807"/>
    </source>
</evidence>
<keyword evidence="2" id="KW-1185">Reference proteome</keyword>
<name>A0A0R3TCP6_RODNA</name>
<protein>
    <submittedName>
        <fullName evidence="1 3">Uncharacterized protein</fullName>
    </submittedName>
</protein>
<organism evidence="3">
    <name type="scientific">Rodentolepis nana</name>
    <name type="common">Dwarf tapeworm</name>
    <name type="synonym">Hymenolepis nana</name>
    <dbReference type="NCBI Taxonomy" id="102285"/>
    <lineage>
        <taxon>Eukaryota</taxon>
        <taxon>Metazoa</taxon>
        <taxon>Spiralia</taxon>
        <taxon>Lophotrochozoa</taxon>
        <taxon>Platyhelminthes</taxon>
        <taxon>Cestoda</taxon>
        <taxon>Eucestoda</taxon>
        <taxon>Cyclophyllidea</taxon>
        <taxon>Hymenolepididae</taxon>
        <taxon>Rodentolepis</taxon>
    </lineage>
</organism>
<proteinExistence type="predicted"/>
<sequence length="81" mass="9148">MEGSRSRLEKKASDPEEVVVGTEDIVSFPVVEFEPDVSFRGIAIPLTIAPRHTMASRRRKGARYILELFRLPSANANDWHP</sequence>
<evidence type="ECO:0000313" key="1">
    <source>
        <dbReference type="EMBL" id="VDO00693.1"/>
    </source>
</evidence>
<accession>A0A0R3TCP6</accession>
<reference evidence="1 2" key="2">
    <citation type="submission" date="2018-11" db="EMBL/GenBank/DDBJ databases">
        <authorList>
            <consortium name="Pathogen Informatics"/>
        </authorList>
    </citation>
    <scope>NUCLEOTIDE SEQUENCE [LARGE SCALE GENOMIC DNA]</scope>
</reference>